<reference evidence="4 5" key="1">
    <citation type="submission" date="2016-06" db="EMBL/GenBank/DDBJ databases">
        <title>Gene turnover analysis identifies the evolutionary adaptation of the extremophile Acidithiobacillus caldus.</title>
        <authorList>
            <person name="Zhang X."/>
        </authorList>
    </citation>
    <scope>NUCLEOTIDE SEQUENCE [LARGE SCALE GENOMIC DNA]</scope>
    <source>
        <strain evidence="2 4">DX</strain>
        <strain evidence="3 5">S1</strain>
    </source>
</reference>
<comment type="caution">
    <text evidence="2">The sequence shown here is derived from an EMBL/GenBank/DDBJ whole genome shotgun (WGS) entry which is preliminary data.</text>
</comment>
<evidence type="ECO:0000256" key="1">
    <source>
        <dbReference type="SAM" id="Phobius"/>
    </source>
</evidence>
<dbReference type="OMA" id="FYEWLAD"/>
<feature type="transmembrane region" description="Helical" evidence="1">
    <location>
        <begin position="83"/>
        <end position="106"/>
    </location>
</feature>
<accession>A0A1E7YL62</accession>
<dbReference type="AlphaFoldDB" id="A0A1E7YL62"/>
<evidence type="ECO:0000313" key="4">
    <source>
        <dbReference type="Proteomes" id="UP000175616"/>
    </source>
</evidence>
<keyword evidence="1" id="KW-0472">Membrane</keyword>
<dbReference type="EMBL" id="LZYH01000481">
    <property type="protein sequence ID" value="OFC60811.1"/>
    <property type="molecule type" value="Genomic_DNA"/>
</dbReference>
<protein>
    <recommendedName>
        <fullName evidence="6">Zinc-finger domain-containing protein</fullName>
    </recommendedName>
</protein>
<keyword evidence="1" id="KW-0812">Transmembrane</keyword>
<dbReference type="GeneID" id="92931816"/>
<dbReference type="Proteomes" id="UP000175616">
    <property type="component" value="Unassembled WGS sequence"/>
</dbReference>
<dbReference type="RefSeq" id="WP_014003097.1">
    <property type="nucleotide sequence ID" value="NZ_CP026328.2"/>
</dbReference>
<dbReference type="Proteomes" id="UP000175707">
    <property type="component" value="Unassembled WGS sequence"/>
</dbReference>
<dbReference type="EMBL" id="LZYE01000309">
    <property type="protein sequence ID" value="OFC30742.1"/>
    <property type="molecule type" value="Genomic_DNA"/>
</dbReference>
<keyword evidence="1" id="KW-1133">Transmembrane helix</keyword>
<proteinExistence type="predicted"/>
<sequence length="150" mass="16842">MKEARVPPYRWFEEHPDIETLDRWRAGLLSETVAQAVRVHVDGCSQCRRSAAFAPQLVLAWAGFEPAIRVRPSRRDRRLYTAAWFRAVLAGLVVAAVLIGAQLSIFRPGGGSEALSAIQGPPQREVVGHLGFYEWLADHPERMQQVEHGF</sequence>
<evidence type="ECO:0008006" key="6">
    <source>
        <dbReference type="Google" id="ProtNLM"/>
    </source>
</evidence>
<gene>
    <name evidence="2" type="ORF">BAE27_11165</name>
    <name evidence="3" type="ORF">BAE30_07060</name>
</gene>
<dbReference type="InterPro" id="IPR041916">
    <property type="entry name" value="Anti_sigma_zinc_sf"/>
</dbReference>
<evidence type="ECO:0000313" key="5">
    <source>
        <dbReference type="Proteomes" id="UP000175707"/>
    </source>
</evidence>
<evidence type="ECO:0000313" key="3">
    <source>
        <dbReference type="EMBL" id="OFC60811.1"/>
    </source>
</evidence>
<organism evidence="2 4">
    <name type="scientific">Acidithiobacillus caldus</name>
    <dbReference type="NCBI Taxonomy" id="33059"/>
    <lineage>
        <taxon>Bacteria</taxon>
        <taxon>Pseudomonadati</taxon>
        <taxon>Pseudomonadota</taxon>
        <taxon>Acidithiobacillia</taxon>
        <taxon>Acidithiobacillales</taxon>
        <taxon>Acidithiobacillaceae</taxon>
        <taxon>Acidithiobacillus</taxon>
    </lineage>
</organism>
<dbReference type="Gene3D" id="1.10.10.1320">
    <property type="entry name" value="Anti-sigma factor, zinc-finger domain"/>
    <property type="match status" value="1"/>
</dbReference>
<evidence type="ECO:0000313" key="2">
    <source>
        <dbReference type="EMBL" id="OFC30742.1"/>
    </source>
</evidence>
<dbReference type="PATRIC" id="fig|33059.14.peg.72"/>
<name>A0A1E7YL62_9PROT</name>